<feature type="compositionally biased region" description="Basic and acidic residues" evidence="1">
    <location>
        <begin position="12"/>
        <end position="39"/>
    </location>
</feature>
<dbReference type="RefSeq" id="XP_018188533.1">
    <property type="nucleotide sequence ID" value="XM_018329169.1"/>
</dbReference>
<feature type="region of interest" description="Disordered" evidence="1">
    <location>
        <begin position="1"/>
        <end position="40"/>
    </location>
</feature>
<evidence type="ECO:0000256" key="1">
    <source>
        <dbReference type="SAM" id="MobiDB-lite"/>
    </source>
</evidence>
<dbReference type="Pfam" id="PF09747">
    <property type="entry name" value="CCD97-like_C"/>
    <property type="match status" value="1"/>
</dbReference>
<dbReference type="InterPro" id="IPR040233">
    <property type="entry name" value="CCD97-like_C"/>
</dbReference>
<dbReference type="AlphaFoldDB" id="A0A165H4L9"/>
<sequence>MPFFPANIPSSEYERSDTGMSEVRRMSNATSDRDDAERTHHIRVKNRRKHYLDEHPEYFSASLELADPLLYDRLVRRFQTPAEREAEGRAKGYSGILEADLHRSEAKIEALAHPSSSHVTYKRGPQGEIYPEEKDEIPLTKEEGRQRWEEEMMFRFLRGEDGDFDYALVDDNDEWDDRKLEEREAQDRYFDDEEPSWMLDDGISYSGDAAAEKTVIKGETGVQDF</sequence>
<organism evidence="3 4">
    <name type="scientific">Xylona heveae (strain CBS 132557 / TC161)</name>
    <dbReference type="NCBI Taxonomy" id="1328760"/>
    <lineage>
        <taxon>Eukaryota</taxon>
        <taxon>Fungi</taxon>
        <taxon>Dikarya</taxon>
        <taxon>Ascomycota</taxon>
        <taxon>Pezizomycotina</taxon>
        <taxon>Xylonomycetes</taxon>
        <taxon>Xylonales</taxon>
        <taxon>Xylonaceae</taxon>
        <taxon>Xylona</taxon>
    </lineage>
</organism>
<feature type="domain" description="CCD97-like C-terminal" evidence="2">
    <location>
        <begin position="133"/>
        <end position="193"/>
    </location>
</feature>
<evidence type="ECO:0000313" key="3">
    <source>
        <dbReference type="EMBL" id="KZF22978.1"/>
    </source>
</evidence>
<dbReference type="Proteomes" id="UP000076632">
    <property type="component" value="Unassembled WGS sequence"/>
</dbReference>
<dbReference type="OMA" id="HPEYFSP"/>
<name>A0A165H4L9_XYLHT</name>
<reference evidence="3 4" key="1">
    <citation type="journal article" date="2016" name="Fungal Biol.">
        <title>The genome of Xylona heveae provides a window into fungal endophytism.</title>
        <authorList>
            <person name="Gazis R."/>
            <person name="Kuo A."/>
            <person name="Riley R."/>
            <person name="LaButti K."/>
            <person name="Lipzen A."/>
            <person name="Lin J."/>
            <person name="Amirebrahimi M."/>
            <person name="Hesse C.N."/>
            <person name="Spatafora J.W."/>
            <person name="Henrissat B."/>
            <person name="Hainaut M."/>
            <person name="Grigoriev I.V."/>
            <person name="Hibbett D.S."/>
        </authorList>
    </citation>
    <scope>NUCLEOTIDE SEQUENCE [LARGE SCALE GENOMIC DNA]</scope>
    <source>
        <strain evidence="3 4">TC161</strain>
    </source>
</reference>
<dbReference type="InterPro" id="IPR018613">
    <property type="entry name" value="Ccdc97-like"/>
</dbReference>
<dbReference type="PANTHER" id="PTHR31840:SF1">
    <property type="entry name" value="COILED-COIL DOMAIN-CONTAINING PROTEIN 97"/>
    <property type="match status" value="1"/>
</dbReference>
<dbReference type="InParanoid" id="A0A165H4L9"/>
<dbReference type="GeneID" id="28894306"/>
<dbReference type="OrthoDB" id="333176at2759"/>
<evidence type="ECO:0000313" key="4">
    <source>
        <dbReference type="Proteomes" id="UP000076632"/>
    </source>
</evidence>
<dbReference type="STRING" id="1328760.A0A165H4L9"/>
<keyword evidence="4" id="KW-1185">Reference proteome</keyword>
<proteinExistence type="predicted"/>
<dbReference type="EMBL" id="KV407458">
    <property type="protein sequence ID" value="KZF22978.1"/>
    <property type="molecule type" value="Genomic_DNA"/>
</dbReference>
<evidence type="ECO:0000259" key="2">
    <source>
        <dbReference type="Pfam" id="PF09747"/>
    </source>
</evidence>
<protein>
    <recommendedName>
        <fullName evidence="2">CCD97-like C-terminal domain-containing protein</fullName>
    </recommendedName>
</protein>
<dbReference type="PANTHER" id="PTHR31840">
    <property type="entry name" value="COILED-COIL DOMAIN-CONTAINING PROTEIN 97"/>
    <property type="match status" value="1"/>
</dbReference>
<accession>A0A165H4L9</accession>
<gene>
    <name evidence="3" type="ORF">L228DRAFT_140759</name>
</gene>